<feature type="region of interest" description="Disordered" evidence="1">
    <location>
        <begin position="21"/>
        <end position="60"/>
    </location>
</feature>
<reference evidence="3" key="2">
    <citation type="journal article" date="2011" name="Plant Physiol.">
        <title>Developing rice with high yield under phosphorus deficiency: Pup1 sequence to application.</title>
        <authorList>
            <person name="Chin J.H."/>
            <person name="Gamuyao R."/>
            <person name="Dalid C."/>
            <person name="Bustamam M."/>
            <person name="Prasetiyono J."/>
            <person name="Moeljopawiro S."/>
            <person name="Wissuwa M."/>
            <person name="Heuer S."/>
        </authorList>
    </citation>
    <scope>NUCLEOTIDE SEQUENCE</scope>
</reference>
<reference evidence="3" key="3">
    <citation type="journal article" date="2012" name="Nature">
        <title>The protein kinase Pstol1 from traditional rice confers tolerance of phosphorus deficiency.</title>
        <authorList>
            <person name="Gamuyao R."/>
            <person name="Chin J.H."/>
            <person name="Pariasca-Tanaka J."/>
            <person name="Pesaresi P."/>
            <person name="Catausan S."/>
            <person name="Dalid C."/>
            <person name="Slamet-Loedin I."/>
            <person name="Tecson-Mendoza E.M."/>
            <person name="Wissuwa M."/>
            <person name="Heuer S."/>
        </authorList>
    </citation>
    <scope>NUCLEOTIDE SEQUENCE</scope>
</reference>
<evidence type="ECO:0000256" key="1">
    <source>
        <dbReference type="SAM" id="MobiDB-lite"/>
    </source>
</evidence>
<name>C5NNP4_ORYSI</name>
<protein>
    <submittedName>
        <fullName evidence="3">Uncharacterized protein</fullName>
    </submittedName>
</protein>
<feature type="signal peptide" evidence="2">
    <location>
        <begin position="1"/>
        <end position="20"/>
    </location>
</feature>
<reference evidence="3" key="1">
    <citation type="journal article" date="2009" name="Plant Biotechnol. J.">
        <title>Comparative sequence analyses of the major quantitative trait locus phosphorus uptake 1 (Pup1) reveal a complex genetic structure.</title>
        <authorList>
            <person name="Heuer S."/>
            <person name="Lu X."/>
            <person name="Chin J.H."/>
            <person name="Pariasca-Tanaka J."/>
            <person name="Kanamori H."/>
            <person name="Matsumoto T."/>
            <person name="De Leon T."/>
            <person name="Ulat V.J."/>
            <person name="Ismail A.M."/>
            <person name="Yano M."/>
            <person name="Wissuwa M."/>
        </authorList>
    </citation>
    <scope>NUCLEOTIDE SEQUENCE</scope>
</reference>
<sequence length="148" mass="15695">MRWWLGGSALPSRLSLTALGRRLAGGGGSGGHPPPPPLPDPGRYSAPSSPISIEQRSNSHHDSVVYLNRLSCHTGERDGSIPASARGILSCAHWLHVAAVRLPLAMPETGGSEWDSQIDGQLISEKQHGNLSAISGLVWREGDIHKSS</sequence>
<dbReference type="EMBL" id="AB458444">
    <property type="protein sequence ID" value="BAH79983.1"/>
    <property type="molecule type" value="Genomic_DNA"/>
</dbReference>
<organism evidence="3">
    <name type="scientific">Oryza sativa subsp. indica</name>
    <name type="common">Rice</name>
    <dbReference type="NCBI Taxonomy" id="39946"/>
    <lineage>
        <taxon>Eukaryota</taxon>
        <taxon>Viridiplantae</taxon>
        <taxon>Streptophyta</taxon>
        <taxon>Embryophyta</taxon>
        <taxon>Tracheophyta</taxon>
        <taxon>Spermatophyta</taxon>
        <taxon>Magnoliopsida</taxon>
        <taxon>Liliopsida</taxon>
        <taxon>Poales</taxon>
        <taxon>Poaceae</taxon>
        <taxon>BOP clade</taxon>
        <taxon>Oryzoideae</taxon>
        <taxon>Oryzeae</taxon>
        <taxon>Oryzinae</taxon>
        <taxon>Oryza</taxon>
        <taxon>Oryza sativa</taxon>
    </lineage>
</organism>
<gene>
    <name evidence="3" type="primary">K0159D02-18</name>
</gene>
<keyword evidence="2" id="KW-0732">Signal</keyword>
<feature type="compositionally biased region" description="Polar residues" evidence="1">
    <location>
        <begin position="46"/>
        <end position="56"/>
    </location>
</feature>
<dbReference type="AlphaFoldDB" id="C5NNP4"/>
<feature type="chain" id="PRO_5002955707" evidence="2">
    <location>
        <begin position="21"/>
        <end position="148"/>
    </location>
</feature>
<proteinExistence type="predicted"/>
<evidence type="ECO:0000313" key="3">
    <source>
        <dbReference type="EMBL" id="BAH79983.1"/>
    </source>
</evidence>
<accession>C5NNP4</accession>
<evidence type="ECO:0000256" key="2">
    <source>
        <dbReference type="SAM" id="SignalP"/>
    </source>
</evidence>